<gene>
    <name evidence="2" type="ORF">HII27_05285</name>
</gene>
<name>A0ABR6RPS8_9ENTR</name>
<feature type="domain" description="HTH cro/C1-type" evidence="1">
    <location>
        <begin position="79"/>
        <end position="134"/>
    </location>
</feature>
<dbReference type="InterPro" id="IPR001387">
    <property type="entry name" value="Cro/C1-type_HTH"/>
</dbReference>
<comment type="caution">
    <text evidence="2">The sequence shown here is derived from an EMBL/GenBank/DDBJ whole genome shotgun (WGS) entry which is preliminary data.</text>
</comment>
<evidence type="ECO:0000313" key="3">
    <source>
        <dbReference type="Proteomes" id="UP000607331"/>
    </source>
</evidence>
<evidence type="ECO:0000259" key="1">
    <source>
        <dbReference type="PROSITE" id="PS50943"/>
    </source>
</evidence>
<evidence type="ECO:0000313" key="2">
    <source>
        <dbReference type="EMBL" id="MBC1185126.1"/>
    </source>
</evidence>
<dbReference type="Pfam" id="PF01381">
    <property type="entry name" value="HTH_3"/>
    <property type="match status" value="1"/>
</dbReference>
<proteinExistence type="predicted"/>
<dbReference type="InterPro" id="IPR010982">
    <property type="entry name" value="Lambda_DNA-bd_dom_sf"/>
</dbReference>
<dbReference type="SUPFAM" id="SSF47413">
    <property type="entry name" value="lambda repressor-like DNA-binding domains"/>
    <property type="match status" value="1"/>
</dbReference>
<accession>A0ABR6RPS8</accession>
<dbReference type="CDD" id="cd00093">
    <property type="entry name" value="HTH_XRE"/>
    <property type="match status" value="1"/>
</dbReference>
<dbReference type="PROSITE" id="PS50943">
    <property type="entry name" value="HTH_CROC1"/>
    <property type="match status" value="1"/>
</dbReference>
<keyword evidence="3" id="KW-1185">Reference proteome</keyword>
<dbReference type="RefSeq" id="WP_185666915.1">
    <property type="nucleotide sequence ID" value="NZ_JABBJF010000003.1"/>
</dbReference>
<dbReference type="EMBL" id="JABBJF010000003">
    <property type="protein sequence ID" value="MBC1185126.1"/>
    <property type="molecule type" value="Genomic_DNA"/>
</dbReference>
<dbReference type="Proteomes" id="UP000607331">
    <property type="component" value="Unassembled WGS sequence"/>
</dbReference>
<protein>
    <submittedName>
        <fullName evidence="2">Helix-turn-helix domain-containing protein</fullName>
    </submittedName>
</protein>
<organism evidence="2 3">
    <name type="scientific">Kluyvera sichuanensis</name>
    <dbReference type="NCBI Taxonomy" id="2725494"/>
    <lineage>
        <taxon>Bacteria</taxon>
        <taxon>Pseudomonadati</taxon>
        <taxon>Pseudomonadota</taxon>
        <taxon>Gammaproteobacteria</taxon>
        <taxon>Enterobacterales</taxon>
        <taxon>Enterobacteriaceae</taxon>
        <taxon>Kluyvera</taxon>
    </lineage>
</organism>
<dbReference type="Gene3D" id="1.10.260.40">
    <property type="entry name" value="lambda repressor-like DNA-binding domains"/>
    <property type="match status" value="1"/>
</dbReference>
<reference evidence="2 3" key="1">
    <citation type="submission" date="2020-04" db="EMBL/GenBank/DDBJ databases">
        <title>The draft genome of Kluyvera sichuanensis strain SCKS090646.</title>
        <authorList>
            <person name="Wei L."/>
            <person name="Liu L."/>
            <person name="Feng Y."/>
            <person name="Zong Z."/>
        </authorList>
    </citation>
    <scope>NUCLEOTIDE SEQUENCE [LARGE SCALE GENOMIC DNA]</scope>
    <source>
        <strain evidence="2 3">090646</strain>
    </source>
</reference>
<sequence length="148" mass="16641">MSAQNKKDEIKATVERLRQSNNDLNQATGIYNVTRQTPLVEKKRVSSTTDKITTQERKTVMNNLIRQLLLGEISQGVALKQFRIHIMGLKQDAYAELVSVSRKTLSDIENDKGNYSVEVINRIYKPLGLQIGLIPIAKSLLTTLLSSE</sequence>